<evidence type="ECO:0000313" key="4">
    <source>
        <dbReference type="EMBL" id="QQV76794.1"/>
    </source>
</evidence>
<proteinExistence type="inferred from homology"/>
<sequence length="302" mass="33851">MTDIVWLASYPKSGNTWFRMLVANVRQDKPVDINALPDSVGIVSARTWFDHIMLFPSGLLTHEEIDRLRPNLHRTMAADLMPPDPADKTDTRLGAKRFIKTHDAYTYTADGEPLLGGRAAAACAILIVRDPRDVAASLAHHIGRTVDQAIDFMGSQDADFSGRRDRQHKQLRQLLPTWGGYNRGWIEQGDIPVHVVRYEDLKADTPGVLRHALVFAGVEVSEAECERAARFADFDALKKQEAEKGFREGARAVPASRFFRRGVAGGWRDELNPAQVARIEADHAVTMRHFGYYPDGYERMTG</sequence>
<dbReference type="RefSeq" id="WP_202092595.1">
    <property type="nucleotide sequence ID" value="NZ_CP061035.1"/>
</dbReference>
<keyword evidence="2" id="KW-0808">Transferase</keyword>
<dbReference type="Pfam" id="PF00685">
    <property type="entry name" value="Sulfotransfer_1"/>
    <property type="match status" value="1"/>
</dbReference>
<evidence type="ECO:0000259" key="3">
    <source>
        <dbReference type="Pfam" id="PF00685"/>
    </source>
</evidence>
<dbReference type="InterPro" id="IPR027417">
    <property type="entry name" value="P-loop_NTPase"/>
</dbReference>
<dbReference type="GO" id="GO:0008146">
    <property type="term" value="F:sulfotransferase activity"/>
    <property type="evidence" value="ECO:0007669"/>
    <property type="project" value="InterPro"/>
</dbReference>
<evidence type="ECO:0000256" key="1">
    <source>
        <dbReference type="ARBA" id="ARBA00005771"/>
    </source>
</evidence>
<dbReference type="Proteomes" id="UP000595894">
    <property type="component" value="Chromosome"/>
</dbReference>
<gene>
    <name evidence="4" type="ORF">H5J25_15485</name>
</gene>
<protein>
    <submittedName>
        <fullName evidence="4">Sulfotransferase domain-containing protein</fullName>
    </submittedName>
</protein>
<dbReference type="InterPro" id="IPR000863">
    <property type="entry name" value="Sulfotransferase_dom"/>
</dbReference>
<name>A0A974S3W0_9SPHN</name>
<feature type="domain" description="Sulfotransferase" evidence="3">
    <location>
        <begin position="5"/>
        <end position="287"/>
    </location>
</feature>
<comment type="similarity">
    <text evidence="1">Belongs to the sulfotransferase 1 family.</text>
</comment>
<dbReference type="SUPFAM" id="SSF52540">
    <property type="entry name" value="P-loop containing nucleoside triphosphate hydrolases"/>
    <property type="match status" value="1"/>
</dbReference>
<evidence type="ECO:0000256" key="2">
    <source>
        <dbReference type="ARBA" id="ARBA00022679"/>
    </source>
</evidence>
<dbReference type="AlphaFoldDB" id="A0A974S3W0"/>
<reference evidence="5" key="1">
    <citation type="submission" date="2020-09" db="EMBL/GenBank/DDBJ databases">
        <title>Sphingomonas sp., a new species isolated from pork steak.</title>
        <authorList>
            <person name="Heidler von Heilborn D."/>
        </authorList>
    </citation>
    <scope>NUCLEOTIDE SEQUENCE [LARGE SCALE GENOMIC DNA]</scope>
</reference>
<dbReference type="EMBL" id="CP061035">
    <property type="protein sequence ID" value="QQV76794.1"/>
    <property type="molecule type" value="Genomic_DNA"/>
</dbReference>
<evidence type="ECO:0000313" key="5">
    <source>
        <dbReference type="Proteomes" id="UP000595894"/>
    </source>
</evidence>
<keyword evidence="5" id="KW-1185">Reference proteome</keyword>
<dbReference type="Gene3D" id="3.40.50.300">
    <property type="entry name" value="P-loop containing nucleotide triphosphate hydrolases"/>
    <property type="match status" value="1"/>
</dbReference>
<accession>A0A974S3W0</accession>
<organism evidence="4 5">
    <name type="scientific">Sphingomonas aliaeris</name>
    <dbReference type="NCBI Taxonomy" id="2759526"/>
    <lineage>
        <taxon>Bacteria</taxon>
        <taxon>Pseudomonadati</taxon>
        <taxon>Pseudomonadota</taxon>
        <taxon>Alphaproteobacteria</taxon>
        <taxon>Sphingomonadales</taxon>
        <taxon>Sphingomonadaceae</taxon>
        <taxon>Sphingomonas</taxon>
    </lineage>
</organism>
<dbReference type="KEGG" id="sari:H5J25_15485"/>
<dbReference type="PANTHER" id="PTHR11783">
    <property type="entry name" value="SULFOTRANSFERASE SULT"/>
    <property type="match status" value="1"/>
</dbReference>